<feature type="compositionally biased region" description="Polar residues" evidence="2">
    <location>
        <begin position="181"/>
        <end position="196"/>
    </location>
</feature>
<evidence type="ECO:0000259" key="5">
    <source>
        <dbReference type="Pfam" id="PF13229"/>
    </source>
</evidence>
<feature type="domain" description="CBM-cenC" evidence="4">
    <location>
        <begin position="27"/>
        <end position="148"/>
    </location>
</feature>
<dbReference type="SMART" id="SM00710">
    <property type="entry name" value="PbH1"/>
    <property type="match status" value="7"/>
</dbReference>
<dbReference type="InterPro" id="IPR003305">
    <property type="entry name" value="CenC_carb-bd"/>
</dbReference>
<dbReference type="Pfam" id="PF02018">
    <property type="entry name" value="CBM_4_9"/>
    <property type="match status" value="1"/>
</dbReference>
<proteinExistence type="predicted"/>
<dbReference type="AlphaFoldDB" id="A0A1M5DIV5"/>
<evidence type="ECO:0000256" key="2">
    <source>
        <dbReference type="SAM" id="MobiDB-lite"/>
    </source>
</evidence>
<dbReference type="STRING" id="1484053.SAMN05444274_107118"/>
<dbReference type="Pfam" id="PF13229">
    <property type="entry name" value="Beta_helix"/>
    <property type="match status" value="1"/>
</dbReference>
<evidence type="ECO:0000259" key="4">
    <source>
        <dbReference type="Pfam" id="PF02018"/>
    </source>
</evidence>
<dbReference type="GO" id="GO:0016798">
    <property type="term" value="F:hydrolase activity, acting on glycosyl bonds"/>
    <property type="evidence" value="ECO:0007669"/>
    <property type="project" value="InterPro"/>
</dbReference>
<evidence type="ECO:0000256" key="3">
    <source>
        <dbReference type="SAM" id="SignalP"/>
    </source>
</evidence>
<dbReference type="SUPFAM" id="SSF49785">
    <property type="entry name" value="Galactose-binding domain-like"/>
    <property type="match status" value="1"/>
</dbReference>
<feature type="domain" description="Right handed beta helix" evidence="5">
    <location>
        <begin position="369"/>
        <end position="542"/>
    </location>
</feature>
<dbReference type="EMBL" id="FQUM01000007">
    <property type="protein sequence ID" value="SHF66835.1"/>
    <property type="molecule type" value="Genomic_DNA"/>
</dbReference>
<name>A0A1M5DIV5_9BACT</name>
<dbReference type="InterPro" id="IPR059226">
    <property type="entry name" value="Choice_anch_Q_dom"/>
</dbReference>
<protein>
    <submittedName>
        <fullName evidence="6">Carbohydrate binding domain-containing protein</fullName>
    </submittedName>
</protein>
<dbReference type="Proteomes" id="UP000184164">
    <property type="component" value="Unassembled WGS sequence"/>
</dbReference>
<dbReference type="InterPro" id="IPR011050">
    <property type="entry name" value="Pectin_lyase_fold/virulence"/>
</dbReference>
<evidence type="ECO:0000256" key="1">
    <source>
        <dbReference type="ARBA" id="ARBA00022801"/>
    </source>
</evidence>
<dbReference type="InterPro" id="IPR006626">
    <property type="entry name" value="PbH1"/>
</dbReference>
<dbReference type="InterPro" id="IPR039448">
    <property type="entry name" value="Beta_helix"/>
</dbReference>
<feature type="region of interest" description="Disordered" evidence="2">
    <location>
        <begin position="167"/>
        <end position="196"/>
    </location>
</feature>
<sequence length="842" mass="91690">MNRQTIIGKTGFFVAILLSALSFASAQNIIKNSGFESGDIVPYWSVWPENNGIYVSIDSEVSLSGSFSARLANNEVYLYQRVVLEPNTKYTLKASVKSELGDVIYLGVNNHGNEPSNIIFQHTEFKTDSLIFTTGENPDNDANIYVWKVDGTGKAWVDDVSLIADKTGQAPDEPGGLGTYYVSSSGNDNNAGTSPSDAWQTIEKVNRMIFQPGDQVLFEGGEAFYGCIRLNEFDSGVVPNYVSFGSYGAGRATINAGAGSGLVASDCQFLKISNLNFVGDGRKTGNSGNGINLNYCSNVLVDSVEVSGFQHAGVVVKNTGNNFRITNIYAHENGYAGIYFSGNYKNSLSDIYIGHCIADNNPGDPTVLDNHSGNGIFVYLASSILIEYCKASNNGWDMPRTGNGPGGIWVAEVDSAIIQHCISHSNKTSDGGQDGLGFDLDGGTTNSVIQYCLSYNNEGAGYGLFQYDGASQWKNNTVRYCISENDGNVSARGAAVFWNGAGDSDQFQGLHFYNNVIYNSAGPALAFLDHLNDNFRFYNNIFVSEQSSVYNGINNERFAGNCWYSFNNSFYLDSEVGFLEWAQSNNQEMVENEIVGMYENPEFINPGNSVLEDPAQLGKSEDYTLAPGSPVINAGLDLSAFGGVNPGKQDFSGYPLTQVTKFDMGAFEHQQKQKIVLTPGWNFISIRVLPANPDLMDIFQPLIKSGNLVKIMDENGYSVENYGFVGEWMNFIGDLDRMNGYRVNVVSADTLEVTGIAIDFPIEISLSPGWNIIPWPAEEEQNALAVLQPLIDEGCFVKVVDENGSTIEKAVLEPGWENSIGNFKPGKGYLVKVNSACRLILN</sequence>
<reference evidence="6 7" key="1">
    <citation type="submission" date="2016-11" db="EMBL/GenBank/DDBJ databases">
        <authorList>
            <person name="Jaros S."/>
            <person name="Januszkiewicz K."/>
            <person name="Wedrychowicz H."/>
        </authorList>
    </citation>
    <scope>NUCLEOTIDE SEQUENCE [LARGE SCALE GENOMIC DNA]</scope>
    <source>
        <strain evidence="6 7">DSM 26910</strain>
    </source>
</reference>
<dbReference type="RefSeq" id="WP_073002729.1">
    <property type="nucleotide sequence ID" value="NZ_FQUM01000007.1"/>
</dbReference>
<feature type="chain" id="PRO_5012861161" evidence="3">
    <location>
        <begin position="27"/>
        <end position="842"/>
    </location>
</feature>
<keyword evidence="3" id="KW-0732">Signal</keyword>
<organism evidence="6 7">
    <name type="scientific">Mariniphaga anaerophila</name>
    <dbReference type="NCBI Taxonomy" id="1484053"/>
    <lineage>
        <taxon>Bacteria</taxon>
        <taxon>Pseudomonadati</taxon>
        <taxon>Bacteroidota</taxon>
        <taxon>Bacteroidia</taxon>
        <taxon>Marinilabiliales</taxon>
        <taxon>Prolixibacteraceae</taxon>
        <taxon>Mariniphaga</taxon>
    </lineage>
</organism>
<dbReference type="SUPFAM" id="SSF51126">
    <property type="entry name" value="Pectin lyase-like"/>
    <property type="match status" value="1"/>
</dbReference>
<accession>A0A1M5DIV5</accession>
<evidence type="ECO:0000313" key="6">
    <source>
        <dbReference type="EMBL" id="SHF66835.1"/>
    </source>
</evidence>
<dbReference type="Gene3D" id="2.160.20.10">
    <property type="entry name" value="Single-stranded right-handed beta-helix, Pectin lyase-like"/>
    <property type="match status" value="1"/>
</dbReference>
<evidence type="ECO:0000313" key="7">
    <source>
        <dbReference type="Proteomes" id="UP000184164"/>
    </source>
</evidence>
<gene>
    <name evidence="6" type="ORF">SAMN05444274_107118</name>
</gene>
<dbReference type="OrthoDB" id="3333873at2"/>
<dbReference type="Gene3D" id="2.60.120.260">
    <property type="entry name" value="Galactose-binding domain-like"/>
    <property type="match status" value="1"/>
</dbReference>
<dbReference type="NCBIfam" id="NF041518">
    <property type="entry name" value="choice_anch_Q"/>
    <property type="match status" value="1"/>
</dbReference>
<keyword evidence="1" id="KW-0378">Hydrolase</keyword>
<feature type="signal peptide" evidence="3">
    <location>
        <begin position="1"/>
        <end position="26"/>
    </location>
</feature>
<dbReference type="InterPro" id="IPR008979">
    <property type="entry name" value="Galactose-bd-like_sf"/>
</dbReference>
<dbReference type="InterPro" id="IPR012334">
    <property type="entry name" value="Pectin_lyas_fold"/>
</dbReference>
<keyword evidence="7" id="KW-1185">Reference proteome</keyword>